<evidence type="ECO:0000313" key="3">
    <source>
        <dbReference type="Proteomes" id="UP000037151"/>
    </source>
</evidence>
<proteinExistence type="predicted"/>
<dbReference type="RefSeq" id="WP_050372176.1">
    <property type="nucleotide sequence ID" value="NZ_KQ257822.1"/>
</dbReference>
<dbReference type="EMBL" id="JPPY01000132">
    <property type="protein sequence ID" value="KND32837.1"/>
    <property type="molecule type" value="Genomic_DNA"/>
</dbReference>
<dbReference type="AlphaFoldDB" id="A0A0L0K412"/>
<evidence type="ECO:0000313" key="2">
    <source>
        <dbReference type="EMBL" id="KND32837.1"/>
    </source>
</evidence>
<comment type="caution">
    <text evidence="2">The sequence shown here is derived from an EMBL/GenBank/DDBJ whole genome shotgun (WGS) entry which is preliminary data.</text>
</comment>
<protein>
    <submittedName>
        <fullName evidence="2">Uncharacterized protein</fullName>
    </submittedName>
</protein>
<sequence length="123" mass="13294">MLKQVSGLPGVVGVTGPYEDRLAVSANGTIARQRRTRPARQVPPRTVTRPGSPRPQSNTFNPTALLIADGNEAVAPLRPHRPHGSRVFAVRKRRTRELALSHAPLTHPAARACLGKAARHRPA</sequence>
<accession>A0A0L0K412</accession>
<reference evidence="3" key="1">
    <citation type="submission" date="2014-07" db="EMBL/GenBank/DDBJ databases">
        <title>Genome sequencing of plant-pathogenic Streptomyces species.</title>
        <authorList>
            <person name="Harrison J."/>
            <person name="Sapp M."/>
            <person name="Thwaites R."/>
            <person name="Studholme D.J."/>
        </authorList>
    </citation>
    <scope>NUCLEOTIDE SEQUENCE [LARGE SCALE GENOMIC DNA]</scope>
    <source>
        <strain evidence="3">NCPPB 4445</strain>
    </source>
</reference>
<feature type="region of interest" description="Disordered" evidence="1">
    <location>
        <begin position="32"/>
        <end position="60"/>
    </location>
</feature>
<dbReference type="Proteomes" id="UP000037151">
    <property type="component" value="Unassembled WGS sequence"/>
</dbReference>
<gene>
    <name evidence="2" type="ORF">IQ63_22070</name>
</gene>
<dbReference type="PATRIC" id="fig|42234.21.peg.4563"/>
<name>A0A0L0K412_9ACTN</name>
<organism evidence="2 3">
    <name type="scientific">Streptomyces acidiscabies</name>
    <dbReference type="NCBI Taxonomy" id="42234"/>
    <lineage>
        <taxon>Bacteria</taxon>
        <taxon>Bacillati</taxon>
        <taxon>Actinomycetota</taxon>
        <taxon>Actinomycetes</taxon>
        <taxon>Kitasatosporales</taxon>
        <taxon>Streptomycetaceae</taxon>
        <taxon>Streptomyces</taxon>
    </lineage>
</organism>
<evidence type="ECO:0000256" key="1">
    <source>
        <dbReference type="SAM" id="MobiDB-lite"/>
    </source>
</evidence>